<reference evidence="1 2" key="1">
    <citation type="submission" date="2024-02" db="EMBL/GenBank/DDBJ databases">
        <authorList>
            <person name="Chen Y."/>
            <person name="Shah S."/>
            <person name="Dougan E. K."/>
            <person name="Thang M."/>
            <person name="Chan C."/>
        </authorList>
    </citation>
    <scope>NUCLEOTIDE SEQUENCE [LARGE SCALE GENOMIC DNA]</scope>
</reference>
<name>A0ABP0NY86_9DINO</name>
<evidence type="ECO:0000313" key="1">
    <source>
        <dbReference type="EMBL" id="CAK9068757.1"/>
    </source>
</evidence>
<organism evidence="1 2">
    <name type="scientific">Durusdinium trenchii</name>
    <dbReference type="NCBI Taxonomy" id="1381693"/>
    <lineage>
        <taxon>Eukaryota</taxon>
        <taxon>Sar</taxon>
        <taxon>Alveolata</taxon>
        <taxon>Dinophyceae</taxon>
        <taxon>Suessiales</taxon>
        <taxon>Symbiodiniaceae</taxon>
        <taxon>Durusdinium</taxon>
    </lineage>
</organism>
<comment type="caution">
    <text evidence="1">The sequence shown here is derived from an EMBL/GenBank/DDBJ whole genome shotgun (WGS) entry which is preliminary data.</text>
</comment>
<accession>A0ABP0NY86</accession>
<dbReference type="Proteomes" id="UP001642484">
    <property type="component" value="Unassembled WGS sequence"/>
</dbReference>
<keyword evidence="2" id="KW-1185">Reference proteome</keyword>
<evidence type="ECO:0000313" key="2">
    <source>
        <dbReference type="Proteomes" id="UP001642484"/>
    </source>
</evidence>
<sequence>MKPDEVASKVEDECERLLVEYFFDPYFENMFADINVSKGSYCVNLSRAPNAFFPLRLDVDVVPAIQNPEGGEFILNMKEGVWFKSNHKLHLERWNKKLQQHPMIGRIIFMLKVWNSCNGNLRQGRKPMFKGIHFEALLLDWTPAPYQNEDEAMMDAISHIKSRFKEPFVAGGQQHACSYITEDPELLQCVEEKTKEAILHLSGICEILQGRQIKDLNLDETYEVSKKVALLCSQDLETHSKPVLFTSDFMLMEFAIDYFFGAGEGHIMSHFYTPELVKSWVDSLAEAGSLSDSMYYDLRTKDEWDALEAQKHALGLTKWKLLWIAGKTLGIDFLKKFASHRG</sequence>
<dbReference type="EMBL" id="CAXAMN010022361">
    <property type="protein sequence ID" value="CAK9068757.1"/>
    <property type="molecule type" value="Genomic_DNA"/>
</dbReference>
<gene>
    <name evidence="1" type="ORF">CCMP2556_LOCUS33790</name>
</gene>
<proteinExistence type="predicted"/>
<protein>
    <submittedName>
        <fullName evidence="1">Uncharacterized protein</fullName>
    </submittedName>
</protein>